<evidence type="ECO:0000313" key="14">
    <source>
        <dbReference type="EMBL" id="THH14942.1"/>
    </source>
</evidence>
<evidence type="ECO:0000256" key="8">
    <source>
        <dbReference type="PIRSR" id="PIRSR622684-1"/>
    </source>
</evidence>
<dbReference type="PANTHER" id="PTHR10183:SF379">
    <property type="entry name" value="CALPAIN-5"/>
    <property type="match status" value="1"/>
</dbReference>
<keyword evidence="5 10" id="KW-0378">Hydrolase</keyword>
<dbReference type="SMART" id="SM00230">
    <property type="entry name" value="CysPc"/>
    <property type="match status" value="1"/>
</dbReference>
<dbReference type="EMBL" id="SGPL01000239">
    <property type="protein sequence ID" value="THH14942.1"/>
    <property type="molecule type" value="Genomic_DNA"/>
</dbReference>
<feature type="domain" description="Calpain catalytic" evidence="13">
    <location>
        <begin position="102"/>
        <end position="377"/>
    </location>
</feature>
<keyword evidence="15" id="KW-1185">Reference proteome</keyword>
<feature type="active site" evidence="8 10">
    <location>
        <position position="311"/>
    </location>
</feature>
<dbReference type="InterPro" id="IPR000433">
    <property type="entry name" value="Znf_ZZ"/>
</dbReference>
<gene>
    <name evidence="14" type="ORF">EW146_g5464</name>
</gene>
<accession>A0A4S4LRE2</accession>
<evidence type="ECO:0000256" key="9">
    <source>
        <dbReference type="PROSITE-ProRule" id="PRU00228"/>
    </source>
</evidence>
<evidence type="ECO:0000256" key="2">
    <source>
        <dbReference type="ARBA" id="ARBA00022670"/>
    </source>
</evidence>
<reference evidence="14 15" key="1">
    <citation type="submission" date="2019-02" db="EMBL/GenBank/DDBJ databases">
        <title>Genome sequencing of the rare red list fungi Bondarzewia mesenterica.</title>
        <authorList>
            <person name="Buettner E."/>
            <person name="Kellner H."/>
        </authorList>
    </citation>
    <scope>NUCLEOTIDE SEQUENCE [LARGE SCALE GENOMIC DNA]</scope>
    <source>
        <strain evidence="14 15">DSM 108281</strain>
    </source>
</reference>
<keyword evidence="3" id="KW-0479">Metal-binding</keyword>
<feature type="region of interest" description="Disordered" evidence="11">
    <location>
        <begin position="608"/>
        <end position="655"/>
    </location>
</feature>
<dbReference type="SMART" id="SM00291">
    <property type="entry name" value="ZnF_ZZ"/>
    <property type="match status" value="1"/>
</dbReference>
<feature type="domain" description="ZZ-type" evidence="12">
    <location>
        <begin position="659"/>
        <end position="713"/>
    </location>
</feature>
<keyword evidence="2 10" id="KW-0645">Protease</keyword>
<keyword evidence="4 9" id="KW-0863">Zinc-finger</keyword>
<dbReference type="Pfam" id="PF00648">
    <property type="entry name" value="Peptidase_C2"/>
    <property type="match status" value="1"/>
</dbReference>
<evidence type="ECO:0000256" key="11">
    <source>
        <dbReference type="SAM" id="MobiDB-lite"/>
    </source>
</evidence>
<dbReference type="OrthoDB" id="424753at2759"/>
<dbReference type="PROSITE" id="PS01357">
    <property type="entry name" value="ZF_ZZ_1"/>
    <property type="match status" value="1"/>
</dbReference>
<dbReference type="Pfam" id="PF00569">
    <property type="entry name" value="ZZ"/>
    <property type="match status" value="1"/>
</dbReference>
<dbReference type="PANTHER" id="PTHR10183">
    <property type="entry name" value="CALPAIN"/>
    <property type="match status" value="1"/>
</dbReference>
<comment type="caution">
    <text evidence="14">The sequence shown here is derived from an EMBL/GenBank/DDBJ whole genome shotgun (WGS) entry which is preliminary data.</text>
</comment>
<proteinExistence type="inferred from homology"/>
<dbReference type="Gene3D" id="3.30.60.90">
    <property type="match status" value="1"/>
</dbReference>
<evidence type="ECO:0000313" key="15">
    <source>
        <dbReference type="Proteomes" id="UP000310158"/>
    </source>
</evidence>
<dbReference type="PROSITE" id="PS00139">
    <property type="entry name" value="THIOL_PROTEASE_CYS"/>
    <property type="match status" value="1"/>
</dbReference>
<evidence type="ECO:0000259" key="12">
    <source>
        <dbReference type="PROSITE" id="PS50135"/>
    </source>
</evidence>
<dbReference type="PROSITE" id="PS50135">
    <property type="entry name" value="ZF_ZZ_2"/>
    <property type="match status" value="1"/>
</dbReference>
<evidence type="ECO:0000256" key="7">
    <source>
        <dbReference type="ARBA" id="ARBA00022833"/>
    </source>
</evidence>
<evidence type="ECO:0000256" key="4">
    <source>
        <dbReference type="ARBA" id="ARBA00022771"/>
    </source>
</evidence>
<feature type="active site" evidence="8 10">
    <location>
        <position position="331"/>
    </location>
</feature>
<dbReference type="GO" id="GO:0004198">
    <property type="term" value="F:calcium-dependent cysteine-type endopeptidase activity"/>
    <property type="evidence" value="ECO:0007669"/>
    <property type="project" value="InterPro"/>
</dbReference>
<dbReference type="InterPro" id="IPR000169">
    <property type="entry name" value="Pept_cys_AS"/>
</dbReference>
<dbReference type="InterPro" id="IPR038765">
    <property type="entry name" value="Papain-like_cys_pep_sf"/>
</dbReference>
<evidence type="ECO:0000256" key="1">
    <source>
        <dbReference type="ARBA" id="ARBA00007623"/>
    </source>
</evidence>
<protein>
    <recommendedName>
        <fullName evidence="16">Calpain catalytic domain-containing protein</fullName>
    </recommendedName>
</protein>
<dbReference type="Proteomes" id="UP000310158">
    <property type="component" value="Unassembled WGS sequence"/>
</dbReference>
<keyword evidence="7" id="KW-0862">Zinc</keyword>
<sequence>MLGRIFKYGFQPDTEGKKLPSDFRPREFDQPKERAGLLVTEEFDKAVEVCGMRVTRIANECKRQNRRYRDRSFDIYEDRDRCLYGLAGPAGSTSLQPSDVIRVAQVFDKPQFFVDGASSGDIVQGCLGNCWFLSALAMVGTVKGLIEKICVARDEKFGVYGFVFFRESGWNSVIVDDFLFSGVPKYDSLTYQEKTMYRRDRELYNKTARIGQKALYFGSSGTENETWVPLIEKAYAKLHGDYAALEGGHAREAVEDLTGGISSLYPVSDIFDTDAFWNEELMRANRDRLFGCFIEYDLANPQPIDGLQLSHAYSIICALEVKGKRFVKIRNPWGESEWTGKWSDGSKEWTKEWLEALPELNHKFGNDGEFLMECKKLTYDPLHRDIAAINSRVLSDEDFLSMWTVIERVRLFDSTWALSSHWLNVTSRAWSFGDVSFTINISSPTPTVIALTQVDNRAFRDIAGPYDWSLEFTLYKKDESEQIGQSVHDCFYTRSVQMELELEEGDYVVHVRLDRRSRTTHAQVNTLLDSADQRKAARKLASALQASSVASNFDSSGKENLLPIPEGILAGKSLTEVEKTLPAADAAAEKKDEDMIAVPLDAPMAENGVPKEGEANSACKEQDPVRETGKGTETGQGQTMNAGEDAGTTDSPPKPEVIHEGFLCNICNMDPIKGPRFHCTDPGCFDFDICQGCLDSGVHPQEHQLLRINVNVRAPPDAGSAPQPDTQSSLVSPADEKEEADDDITLGLRVYTKRTSTATVKVDQGNVSQLTKKTN</sequence>
<dbReference type="PROSITE" id="PS50203">
    <property type="entry name" value="CALPAIN_CAT"/>
    <property type="match status" value="1"/>
</dbReference>
<dbReference type="InterPro" id="IPR022684">
    <property type="entry name" value="Calpain_cysteine_protease"/>
</dbReference>
<dbReference type="GO" id="GO:0008270">
    <property type="term" value="F:zinc ion binding"/>
    <property type="evidence" value="ECO:0007669"/>
    <property type="project" value="UniProtKB-KW"/>
</dbReference>
<dbReference type="InterPro" id="IPR043145">
    <property type="entry name" value="Znf_ZZ_sf"/>
</dbReference>
<dbReference type="GO" id="GO:0006508">
    <property type="term" value="P:proteolysis"/>
    <property type="evidence" value="ECO:0007669"/>
    <property type="project" value="UniProtKB-KW"/>
</dbReference>
<dbReference type="SUPFAM" id="SSF57850">
    <property type="entry name" value="RING/U-box"/>
    <property type="match status" value="1"/>
</dbReference>
<feature type="region of interest" description="Disordered" evidence="11">
    <location>
        <begin position="714"/>
        <end position="745"/>
    </location>
</feature>
<evidence type="ECO:0000256" key="5">
    <source>
        <dbReference type="ARBA" id="ARBA00022801"/>
    </source>
</evidence>
<comment type="similarity">
    <text evidence="1">Belongs to the peptidase C2 family.</text>
</comment>
<feature type="compositionally biased region" description="Basic and acidic residues" evidence="11">
    <location>
        <begin position="609"/>
        <end position="630"/>
    </location>
</feature>
<dbReference type="AlphaFoldDB" id="A0A4S4LRE2"/>
<dbReference type="Gene3D" id="3.90.70.10">
    <property type="entry name" value="Cysteine proteinases"/>
    <property type="match status" value="1"/>
</dbReference>
<name>A0A4S4LRE2_9AGAM</name>
<evidence type="ECO:0000256" key="10">
    <source>
        <dbReference type="PROSITE-ProRule" id="PRU00239"/>
    </source>
</evidence>
<dbReference type="InterPro" id="IPR001300">
    <property type="entry name" value="Peptidase_C2_calpain_cat"/>
</dbReference>
<organism evidence="14 15">
    <name type="scientific">Bondarzewia mesenterica</name>
    <dbReference type="NCBI Taxonomy" id="1095465"/>
    <lineage>
        <taxon>Eukaryota</taxon>
        <taxon>Fungi</taxon>
        <taxon>Dikarya</taxon>
        <taxon>Basidiomycota</taxon>
        <taxon>Agaricomycotina</taxon>
        <taxon>Agaricomycetes</taxon>
        <taxon>Russulales</taxon>
        <taxon>Bondarzewiaceae</taxon>
        <taxon>Bondarzewia</taxon>
    </lineage>
</organism>
<evidence type="ECO:0008006" key="16">
    <source>
        <dbReference type="Google" id="ProtNLM"/>
    </source>
</evidence>
<evidence type="ECO:0000256" key="6">
    <source>
        <dbReference type="ARBA" id="ARBA00022807"/>
    </source>
</evidence>
<evidence type="ECO:0000259" key="13">
    <source>
        <dbReference type="PROSITE" id="PS50203"/>
    </source>
</evidence>
<feature type="active site" evidence="8 10">
    <location>
        <position position="130"/>
    </location>
</feature>
<dbReference type="CDD" id="cd00044">
    <property type="entry name" value="CysPc"/>
    <property type="match status" value="1"/>
</dbReference>
<dbReference type="CDD" id="cd02249">
    <property type="entry name" value="ZZ"/>
    <property type="match status" value="1"/>
</dbReference>
<evidence type="ECO:0000256" key="3">
    <source>
        <dbReference type="ARBA" id="ARBA00022723"/>
    </source>
</evidence>
<keyword evidence="6 10" id="KW-0788">Thiol protease</keyword>
<dbReference type="SUPFAM" id="SSF54001">
    <property type="entry name" value="Cysteine proteinases"/>
    <property type="match status" value="1"/>
</dbReference>